<proteinExistence type="predicted"/>
<dbReference type="PANTHER" id="PTHR28670">
    <property type="entry name" value="UV-STIMULATED SCAFFOLD PROTEIN A"/>
    <property type="match status" value="1"/>
</dbReference>
<dbReference type="RefSeq" id="XP_024500351.1">
    <property type="nucleotide sequence ID" value="XM_024646138.1"/>
</dbReference>
<evidence type="ECO:0000313" key="3">
    <source>
        <dbReference type="WBParaSite" id="SRAE_0000027000.1"/>
    </source>
</evidence>
<organism evidence="1">
    <name type="scientific">Strongyloides ratti</name>
    <name type="common">Parasitic roundworm</name>
    <dbReference type="NCBI Taxonomy" id="34506"/>
    <lineage>
        <taxon>Eukaryota</taxon>
        <taxon>Metazoa</taxon>
        <taxon>Ecdysozoa</taxon>
        <taxon>Nematoda</taxon>
        <taxon>Chromadorea</taxon>
        <taxon>Rhabditida</taxon>
        <taxon>Tylenchina</taxon>
        <taxon>Panagrolaimomorpha</taxon>
        <taxon>Strongyloidoidea</taxon>
        <taxon>Strongyloididae</taxon>
        <taxon>Strongyloides</taxon>
    </lineage>
</organism>
<reference evidence="1" key="1">
    <citation type="submission" date="2014-09" db="EMBL/GenBank/DDBJ databases">
        <authorList>
            <person name="Aslett A.Martin."/>
        </authorList>
    </citation>
    <scope>NUCLEOTIDE SEQUENCE</scope>
    <source>
        <strain evidence="1">ED321 Heterogonic</strain>
    </source>
</reference>
<dbReference type="GO" id="GO:0006283">
    <property type="term" value="P:transcription-coupled nucleotide-excision repair"/>
    <property type="evidence" value="ECO:0007669"/>
    <property type="project" value="TreeGrafter"/>
</dbReference>
<dbReference type="PANTHER" id="PTHR28670:SF1">
    <property type="entry name" value="UV-STIMULATED SCAFFOLD PROTEIN A"/>
    <property type="match status" value="1"/>
</dbReference>
<dbReference type="WBParaSite" id="SRAE_0000027000.1">
    <property type="protein sequence ID" value="SRAE_0000027000.1"/>
    <property type="gene ID" value="WBGene00256012"/>
</dbReference>
<gene>
    <name evidence="1 3 4" type="ORF">SRAE_0000027000</name>
</gene>
<dbReference type="InterPro" id="IPR018610">
    <property type="entry name" value="UVSSA"/>
</dbReference>
<reference evidence="3" key="3">
    <citation type="submission" date="2020-12" db="UniProtKB">
        <authorList>
            <consortium name="WormBaseParasite"/>
        </authorList>
    </citation>
    <scope>IDENTIFICATION</scope>
</reference>
<dbReference type="WormBase" id="SRAE_0000027000">
    <property type="protein sequence ID" value="SRP12103"/>
    <property type="gene ID" value="WBGene00256012"/>
</dbReference>
<dbReference type="Proteomes" id="UP000035682">
    <property type="component" value="Unplaced"/>
</dbReference>
<dbReference type="GO" id="GO:0009411">
    <property type="term" value="P:response to UV"/>
    <property type="evidence" value="ECO:0007669"/>
    <property type="project" value="InterPro"/>
</dbReference>
<dbReference type="CTD" id="36373510"/>
<protein>
    <submittedName>
        <fullName evidence="1 3">Uncharacterized protein</fullName>
    </submittedName>
</protein>
<accession>A0A090KZ40</accession>
<evidence type="ECO:0000313" key="4">
    <source>
        <dbReference type="WormBase" id="SRAE_0000027000"/>
    </source>
</evidence>
<dbReference type="EMBL" id="LN609405">
    <property type="protein sequence ID" value="CEF61142.1"/>
    <property type="molecule type" value="Genomic_DNA"/>
</dbReference>
<dbReference type="AlphaFoldDB" id="A0A090KZ40"/>
<reference evidence="2" key="2">
    <citation type="submission" date="2014-09" db="EMBL/GenBank/DDBJ databases">
        <authorList>
            <person name="Martin A.A."/>
        </authorList>
    </citation>
    <scope>NUCLEOTIDE SEQUENCE</scope>
    <source>
        <strain evidence="2">ED321</strain>
    </source>
</reference>
<evidence type="ECO:0000313" key="1">
    <source>
        <dbReference type="EMBL" id="CEF61142.1"/>
    </source>
</evidence>
<dbReference type="GO" id="GO:0005694">
    <property type="term" value="C:chromosome"/>
    <property type="evidence" value="ECO:0007669"/>
    <property type="project" value="TreeGrafter"/>
</dbReference>
<dbReference type="GO" id="GO:0000993">
    <property type="term" value="F:RNA polymerase II complex binding"/>
    <property type="evidence" value="ECO:0007669"/>
    <property type="project" value="TreeGrafter"/>
</dbReference>
<sequence>MSYEAIKIATRNLCISYDKEKNTLNSKYLTNLEILIMNNDIGIAKFVGYLIRICNKKNYLFRLGSIVVADYFIRKFDIFALHYLSWSYCFLENIVFFNLPYDDEEQKEDFNLMKKRSREIINNWIKDLGNKYIKLQTIEELIKIEDEKQKIIEIEKDKKLMEVFLKRCSLAQKHYEELLSEINVIFKKMDELMEELIPNELKNIVKDSLNEKVPSTSNVNFYKSHGYDVNTEIQIFLQKDCFKIIPTDENKSILDNLSKLHERSSKIAKSLTRKIDKLCKSKNKYEKLFHDKCFNLREKIRRYTQKCNDLGIDKFYKESNDNNSIKTDDDSDFEDVDMNDIDYLIPTKIVKNSKEDTIHENIKIDNLNKLKFNPNIKFDNDFTGTRQEKLKSHKNVEKNIISKLSALKKRKC</sequence>
<name>A0A090KZ40_STRRB</name>
<evidence type="ECO:0000313" key="2">
    <source>
        <dbReference type="Proteomes" id="UP000035682"/>
    </source>
</evidence>
<keyword evidence="2" id="KW-1185">Reference proteome</keyword>
<dbReference type="GeneID" id="36373510"/>